<feature type="signal peptide" evidence="1">
    <location>
        <begin position="1"/>
        <end position="19"/>
    </location>
</feature>
<gene>
    <name evidence="2" type="ORF">FPSE_00273</name>
</gene>
<protein>
    <recommendedName>
        <fullName evidence="4">Apple domain-containing protein</fullName>
    </recommendedName>
</protein>
<organism evidence="2 3">
    <name type="scientific">Fusarium pseudograminearum (strain CS3096)</name>
    <name type="common">Wheat and barley crown-rot fungus</name>
    <dbReference type="NCBI Taxonomy" id="1028729"/>
    <lineage>
        <taxon>Eukaryota</taxon>
        <taxon>Fungi</taxon>
        <taxon>Dikarya</taxon>
        <taxon>Ascomycota</taxon>
        <taxon>Pezizomycotina</taxon>
        <taxon>Sordariomycetes</taxon>
        <taxon>Hypocreomycetidae</taxon>
        <taxon>Hypocreales</taxon>
        <taxon>Nectriaceae</taxon>
        <taxon>Fusarium</taxon>
    </lineage>
</organism>
<comment type="caution">
    <text evidence="2">The sequence shown here is derived from an EMBL/GenBank/DDBJ whole genome shotgun (WGS) entry which is preliminary data.</text>
</comment>
<feature type="chain" id="PRO_5003870366" description="Apple domain-containing protein" evidence="1">
    <location>
        <begin position="20"/>
        <end position="207"/>
    </location>
</feature>
<proteinExistence type="predicted"/>
<dbReference type="AlphaFoldDB" id="K3VWM7"/>
<dbReference type="OrthoDB" id="5097552at2759"/>
<evidence type="ECO:0000313" key="3">
    <source>
        <dbReference type="Proteomes" id="UP000007978"/>
    </source>
</evidence>
<dbReference type="EMBL" id="AFNW01000006">
    <property type="protein sequence ID" value="EKJ79588.1"/>
    <property type="molecule type" value="Genomic_DNA"/>
</dbReference>
<sequence>MTMTQSSFVLFVITGLAMAGLCKSGSSTVQISEVIVSSLETSSSMVPIETSTVEATSAPTTDTYTSTNGETMTISSTKIDSDTTLTTTVASLSSSETSSELATATTAAVNNPAECIGSIRIQHDHYIGISGGLKGPLSWNDCAQLCEDTSTCIAFLQSQSGWILLECCSGRCKVRVGKSGLDQWHQRNMPAGLMSLNTNTFVCYNEK</sequence>
<dbReference type="KEGG" id="fpu:FPSE_00273"/>
<dbReference type="GeneID" id="20358893"/>
<dbReference type="Proteomes" id="UP000007978">
    <property type="component" value="Chromosome 1"/>
</dbReference>
<keyword evidence="1" id="KW-0732">Signal</keyword>
<reference evidence="2 3" key="1">
    <citation type="journal article" date="2012" name="PLoS Pathog.">
        <title>Comparative pathogenomics reveals horizontally acquired novel virulence genes in fungi infecting cereal hosts.</title>
        <authorList>
            <person name="Gardiner D.M."/>
            <person name="McDonald M.C."/>
            <person name="Covarelli L."/>
            <person name="Solomon P.S."/>
            <person name="Rusu A.G."/>
            <person name="Marshall M."/>
            <person name="Kazan K."/>
            <person name="Chakraborty S."/>
            <person name="McDonald B.A."/>
            <person name="Manners J.M."/>
        </authorList>
    </citation>
    <scope>NUCLEOTIDE SEQUENCE [LARGE SCALE GENOMIC DNA]</scope>
    <source>
        <strain evidence="2 3">CS3096</strain>
    </source>
</reference>
<accession>K3VWM7</accession>
<keyword evidence="3" id="KW-1185">Reference proteome</keyword>
<name>K3VWM7_FUSPC</name>
<dbReference type="RefSeq" id="XP_009251668.1">
    <property type="nucleotide sequence ID" value="XM_009253393.1"/>
</dbReference>
<dbReference type="HOGENOM" id="CLU_115028_0_0_1"/>
<evidence type="ECO:0000313" key="2">
    <source>
        <dbReference type="EMBL" id="EKJ79588.1"/>
    </source>
</evidence>
<evidence type="ECO:0000256" key="1">
    <source>
        <dbReference type="SAM" id="SignalP"/>
    </source>
</evidence>
<evidence type="ECO:0008006" key="4">
    <source>
        <dbReference type="Google" id="ProtNLM"/>
    </source>
</evidence>